<sequence>MRYAVLVPLGKLARDVVEPLVRDHQSGQAVRQLVVQLDVSYSEPLGAQHLAQLT</sequence>
<comment type="caution">
    <text evidence="1">The sequence shown here is derived from an EMBL/GenBank/DDBJ whole genome shotgun (WGS) entry which is preliminary data.</text>
</comment>
<accession>A0ABP4MW42</accession>
<evidence type="ECO:0000313" key="2">
    <source>
        <dbReference type="Proteomes" id="UP001501705"/>
    </source>
</evidence>
<protein>
    <submittedName>
        <fullName evidence="1">Uncharacterized protein</fullName>
    </submittedName>
</protein>
<name>A0ABP4MW42_9ACTN</name>
<dbReference type="Proteomes" id="UP001501705">
    <property type="component" value="Unassembled WGS sequence"/>
</dbReference>
<evidence type="ECO:0000313" key="1">
    <source>
        <dbReference type="EMBL" id="GAA1551183.1"/>
    </source>
</evidence>
<dbReference type="EMBL" id="BAAAPH010000001">
    <property type="protein sequence ID" value="GAA1551183.1"/>
    <property type="molecule type" value="Genomic_DNA"/>
</dbReference>
<organism evidence="1 2">
    <name type="scientific">Kribbella hippodromi</name>
    <dbReference type="NCBI Taxonomy" id="434347"/>
    <lineage>
        <taxon>Bacteria</taxon>
        <taxon>Bacillati</taxon>
        <taxon>Actinomycetota</taxon>
        <taxon>Actinomycetes</taxon>
        <taxon>Propionibacteriales</taxon>
        <taxon>Kribbellaceae</taxon>
        <taxon>Kribbella</taxon>
    </lineage>
</organism>
<gene>
    <name evidence="1" type="ORF">GCM10009804_04750</name>
</gene>
<proteinExistence type="predicted"/>
<reference evidence="2" key="1">
    <citation type="journal article" date="2019" name="Int. J. Syst. Evol. Microbiol.">
        <title>The Global Catalogue of Microorganisms (GCM) 10K type strain sequencing project: providing services to taxonomists for standard genome sequencing and annotation.</title>
        <authorList>
            <consortium name="The Broad Institute Genomics Platform"/>
            <consortium name="The Broad Institute Genome Sequencing Center for Infectious Disease"/>
            <person name="Wu L."/>
            <person name="Ma J."/>
        </authorList>
    </citation>
    <scope>NUCLEOTIDE SEQUENCE [LARGE SCALE GENOMIC DNA]</scope>
    <source>
        <strain evidence="2">JCM 15572</strain>
    </source>
</reference>
<keyword evidence="2" id="KW-1185">Reference proteome</keyword>